<evidence type="ECO:0000313" key="2">
    <source>
        <dbReference type="Proteomes" id="UP000324222"/>
    </source>
</evidence>
<gene>
    <name evidence="1" type="ORF">E2C01_072320</name>
</gene>
<dbReference type="EMBL" id="VSRR010046916">
    <property type="protein sequence ID" value="MPC77851.1"/>
    <property type="molecule type" value="Genomic_DNA"/>
</dbReference>
<accession>A0A5B7HXN2</accession>
<reference evidence="1 2" key="1">
    <citation type="submission" date="2019-05" db="EMBL/GenBank/DDBJ databases">
        <title>Another draft genome of Portunus trituberculatus and its Hox gene families provides insights of decapod evolution.</title>
        <authorList>
            <person name="Jeong J.-H."/>
            <person name="Song I."/>
            <person name="Kim S."/>
            <person name="Choi T."/>
            <person name="Kim D."/>
            <person name="Ryu S."/>
            <person name="Kim W."/>
        </authorList>
    </citation>
    <scope>NUCLEOTIDE SEQUENCE [LARGE SCALE GENOMIC DNA]</scope>
    <source>
        <tissue evidence="1">Muscle</tissue>
    </source>
</reference>
<comment type="caution">
    <text evidence="1">The sequence shown here is derived from an EMBL/GenBank/DDBJ whole genome shotgun (WGS) entry which is preliminary data.</text>
</comment>
<protein>
    <submittedName>
        <fullName evidence="1">Uncharacterized protein</fullName>
    </submittedName>
</protein>
<keyword evidence="2" id="KW-1185">Reference proteome</keyword>
<evidence type="ECO:0000313" key="1">
    <source>
        <dbReference type="EMBL" id="MPC77851.1"/>
    </source>
</evidence>
<dbReference type="AlphaFoldDB" id="A0A5B7HXN2"/>
<sequence length="62" mass="6917">MAPTPTASQHTPPPRQCCCPAARVPRFTPVTLASQYFLVSLQNLYHYFPGNIHGLTFMKAIQ</sequence>
<proteinExistence type="predicted"/>
<dbReference type="Proteomes" id="UP000324222">
    <property type="component" value="Unassembled WGS sequence"/>
</dbReference>
<organism evidence="1 2">
    <name type="scientific">Portunus trituberculatus</name>
    <name type="common">Swimming crab</name>
    <name type="synonym">Neptunus trituberculatus</name>
    <dbReference type="NCBI Taxonomy" id="210409"/>
    <lineage>
        <taxon>Eukaryota</taxon>
        <taxon>Metazoa</taxon>
        <taxon>Ecdysozoa</taxon>
        <taxon>Arthropoda</taxon>
        <taxon>Crustacea</taxon>
        <taxon>Multicrustacea</taxon>
        <taxon>Malacostraca</taxon>
        <taxon>Eumalacostraca</taxon>
        <taxon>Eucarida</taxon>
        <taxon>Decapoda</taxon>
        <taxon>Pleocyemata</taxon>
        <taxon>Brachyura</taxon>
        <taxon>Eubrachyura</taxon>
        <taxon>Portunoidea</taxon>
        <taxon>Portunidae</taxon>
        <taxon>Portuninae</taxon>
        <taxon>Portunus</taxon>
    </lineage>
</organism>
<name>A0A5B7HXN2_PORTR</name>